<dbReference type="InterPro" id="IPR012312">
    <property type="entry name" value="Hemerythrin-like"/>
</dbReference>
<dbReference type="Gene3D" id="3.40.1110.10">
    <property type="entry name" value="Calcium-transporting ATPase, cytoplasmic domain N"/>
    <property type="match status" value="1"/>
</dbReference>
<dbReference type="RefSeq" id="WP_264715244.1">
    <property type="nucleotide sequence ID" value="NZ_JAPDNT010000019.1"/>
</dbReference>
<dbReference type="PANTHER" id="PTHR48085:SF5">
    <property type="entry name" value="CADMIUM_ZINC-TRANSPORTING ATPASE HMA4-RELATED"/>
    <property type="match status" value="1"/>
</dbReference>
<dbReference type="Proteomes" id="UP001165679">
    <property type="component" value="Unassembled WGS sequence"/>
</dbReference>
<dbReference type="InterPro" id="IPR023214">
    <property type="entry name" value="HAD_sf"/>
</dbReference>
<feature type="domain" description="Hemerythrin-like" evidence="12">
    <location>
        <begin position="619"/>
        <end position="749"/>
    </location>
</feature>
<dbReference type="InterPro" id="IPR059000">
    <property type="entry name" value="ATPase_P-type_domA"/>
</dbReference>
<dbReference type="InterPro" id="IPR036412">
    <property type="entry name" value="HAD-like_sf"/>
</dbReference>
<evidence type="ECO:0000256" key="3">
    <source>
        <dbReference type="ARBA" id="ARBA00022692"/>
    </source>
</evidence>
<organism evidence="13 14">
    <name type="scientific">Limobrevibacterium gyesilva</name>
    <dbReference type="NCBI Taxonomy" id="2991712"/>
    <lineage>
        <taxon>Bacteria</taxon>
        <taxon>Pseudomonadati</taxon>
        <taxon>Pseudomonadota</taxon>
        <taxon>Alphaproteobacteria</taxon>
        <taxon>Acetobacterales</taxon>
        <taxon>Acetobacteraceae</taxon>
        <taxon>Limobrevibacterium</taxon>
    </lineage>
</organism>
<feature type="transmembrane region" description="Helical" evidence="10">
    <location>
        <begin position="79"/>
        <end position="96"/>
    </location>
</feature>
<dbReference type="Pfam" id="PF00122">
    <property type="entry name" value="E1-E2_ATPase"/>
    <property type="match status" value="1"/>
</dbReference>
<keyword evidence="3 10" id="KW-0812">Transmembrane</keyword>
<dbReference type="SUPFAM" id="SSF81653">
    <property type="entry name" value="Calcium ATPase, transduction domain A"/>
    <property type="match status" value="1"/>
</dbReference>
<feature type="transmembrane region" description="Helical" evidence="10">
    <location>
        <begin position="56"/>
        <end position="73"/>
    </location>
</feature>
<proteinExistence type="inferred from homology"/>
<dbReference type="GO" id="GO:0005524">
    <property type="term" value="F:ATP binding"/>
    <property type="evidence" value="ECO:0007669"/>
    <property type="project" value="UniProtKB-UniRule"/>
</dbReference>
<evidence type="ECO:0000256" key="2">
    <source>
        <dbReference type="ARBA" id="ARBA00006024"/>
    </source>
</evidence>
<feature type="transmembrane region" description="Helical" evidence="10">
    <location>
        <begin position="226"/>
        <end position="245"/>
    </location>
</feature>
<keyword evidence="10" id="KW-0547">Nucleotide-binding</keyword>
<evidence type="ECO:0000256" key="4">
    <source>
        <dbReference type="ARBA" id="ARBA00022723"/>
    </source>
</evidence>
<evidence type="ECO:0000313" key="14">
    <source>
        <dbReference type="Proteomes" id="UP001165679"/>
    </source>
</evidence>
<dbReference type="InterPro" id="IPR008250">
    <property type="entry name" value="ATPase_P-typ_transduc_dom_A_sf"/>
</dbReference>
<keyword evidence="10" id="KW-0067">ATP-binding</keyword>
<dbReference type="SFLD" id="SFLDS00003">
    <property type="entry name" value="Haloacid_Dehalogenase"/>
    <property type="match status" value="1"/>
</dbReference>
<keyword evidence="10" id="KW-1003">Cell membrane</keyword>
<keyword evidence="6 10" id="KW-1133">Transmembrane helix</keyword>
<keyword evidence="7 10" id="KW-0472">Membrane</keyword>
<dbReference type="EMBL" id="JAPDNT010000019">
    <property type="protein sequence ID" value="MCW3476454.1"/>
    <property type="molecule type" value="Genomic_DNA"/>
</dbReference>
<protein>
    <recommendedName>
        <fullName evidence="8">P-type Zn(2+) transporter</fullName>
        <ecNumber evidence="8">7.2.2.12</ecNumber>
    </recommendedName>
</protein>
<reference evidence="13" key="1">
    <citation type="submission" date="2022-09" db="EMBL/GenBank/DDBJ databases">
        <title>Rhodovastum sp. nov. RN2-1 isolated from soil in Seongnam, South Korea.</title>
        <authorList>
            <person name="Le N.T."/>
        </authorList>
    </citation>
    <scope>NUCLEOTIDE SEQUENCE</scope>
    <source>
        <strain evidence="13">RN2-1</strain>
    </source>
</reference>
<evidence type="ECO:0000256" key="10">
    <source>
        <dbReference type="RuleBase" id="RU362081"/>
    </source>
</evidence>
<dbReference type="Gene3D" id="2.70.150.10">
    <property type="entry name" value="Calcium-transporting ATPase, cytoplasmic transduction domain A"/>
    <property type="match status" value="1"/>
</dbReference>
<dbReference type="GO" id="GO:0015086">
    <property type="term" value="F:cadmium ion transmembrane transporter activity"/>
    <property type="evidence" value="ECO:0007669"/>
    <property type="project" value="TreeGrafter"/>
</dbReference>
<keyword evidence="4 10" id="KW-0479">Metal-binding</keyword>
<accession>A0AA41YMX3</accession>
<dbReference type="EC" id="7.2.2.12" evidence="8"/>
<dbReference type="PANTHER" id="PTHR48085">
    <property type="entry name" value="CADMIUM/ZINC-TRANSPORTING ATPASE HMA2-RELATED"/>
    <property type="match status" value="1"/>
</dbReference>
<dbReference type="InterPro" id="IPR001757">
    <property type="entry name" value="P_typ_ATPase"/>
</dbReference>
<evidence type="ECO:0000256" key="5">
    <source>
        <dbReference type="ARBA" id="ARBA00022967"/>
    </source>
</evidence>
<dbReference type="GO" id="GO:0016463">
    <property type="term" value="F:P-type zinc transporter activity"/>
    <property type="evidence" value="ECO:0007669"/>
    <property type="project" value="UniProtKB-EC"/>
</dbReference>
<dbReference type="NCBIfam" id="TIGR01525">
    <property type="entry name" value="ATPase-IB_hvy"/>
    <property type="match status" value="1"/>
</dbReference>
<comment type="similarity">
    <text evidence="2 10">Belongs to the cation transport ATPase (P-type) (TC 3.A.3) family. Type IB subfamily.</text>
</comment>
<dbReference type="SFLD" id="SFLDF00027">
    <property type="entry name" value="p-type_atpase"/>
    <property type="match status" value="1"/>
</dbReference>
<evidence type="ECO:0000256" key="6">
    <source>
        <dbReference type="ARBA" id="ARBA00022989"/>
    </source>
</evidence>
<dbReference type="GO" id="GO:0046872">
    <property type="term" value="F:metal ion binding"/>
    <property type="evidence" value="ECO:0007669"/>
    <property type="project" value="UniProtKB-KW"/>
</dbReference>
<feature type="transmembrane region" description="Helical" evidence="10">
    <location>
        <begin position="251"/>
        <end position="273"/>
    </location>
</feature>
<dbReference type="SUPFAM" id="SSF56784">
    <property type="entry name" value="HAD-like"/>
    <property type="match status" value="1"/>
</dbReference>
<dbReference type="PRINTS" id="PR00119">
    <property type="entry name" value="CATATPASE"/>
</dbReference>
<reference evidence="13" key="2">
    <citation type="submission" date="2022-10" db="EMBL/GenBank/DDBJ databases">
        <authorList>
            <person name="Trinh H.N."/>
        </authorList>
    </citation>
    <scope>NUCLEOTIDE SEQUENCE</scope>
    <source>
        <strain evidence="13">RN2-1</strain>
    </source>
</reference>
<evidence type="ECO:0000256" key="8">
    <source>
        <dbReference type="ARBA" id="ARBA00039097"/>
    </source>
</evidence>
<dbReference type="InterPro" id="IPR023298">
    <property type="entry name" value="ATPase_P-typ_TM_dom_sf"/>
</dbReference>
<dbReference type="GO" id="GO:0016887">
    <property type="term" value="F:ATP hydrolysis activity"/>
    <property type="evidence" value="ECO:0007669"/>
    <property type="project" value="InterPro"/>
</dbReference>
<comment type="subcellular location">
    <subcellularLocation>
        <location evidence="10">Cell membrane</location>
    </subcellularLocation>
    <subcellularLocation>
        <location evidence="1">Membrane</location>
    </subcellularLocation>
</comment>
<evidence type="ECO:0000256" key="9">
    <source>
        <dbReference type="ARBA" id="ARBA00047308"/>
    </source>
</evidence>
<dbReference type="InterPro" id="IPR044492">
    <property type="entry name" value="P_typ_ATPase_HD_dom"/>
</dbReference>
<dbReference type="PROSITE" id="PS00154">
    <property type="entry name" value="ATPASE_E1_E2"/>
    <property type="match status" value="1"/>
</dbReference>
<gene>
    <name evidence="13" type="ORF">OL599_17975</name>
</gene>
<dbReference type="InterPro" id="IPR023299">
    <property type="entry name" value="ATPase_P-typ_cyto_dom_N"/>
</dbReference>
<dbReference type="Gene3D" id="1.20.120.520">
    <property type="entry name" value="nmb1532 protein domain like"/>
    <property type="match status" value="1"/>
</dbReference>
<dbReference type="InterPro" id="IPR018303">
    <property type="entry name" value="ATPase_P-typ_P_site"/>
</dbReference>
<keyword evidence="5" id="KW-1278">Translocase</keyword>
<feature type="domain" description="P-type ATPase A" evidence="11">
    <location>
        <begin position="111"/>
        <end position="210"/>
    </location>
</feature>
<evidence type="ECO:0000256" key="1">
    <source>
        <dbReference type="ARBA" id="ARBA00004370"/>
    </source>
</evidence>
<keyword evidence="14" id="KW-1185">Reference proteome</keyword>
<dbReference type="AlphaFoldDB" id="A0AA41YMX3"/>
<dbReference type="SUPFAM" id="SSF81665">
    <property type="entry name" value="Calcium ATPase, transmembrane domain M"/>
    <property type="match status" value="1"/>
</dbReference>
<dbReference type="GO" id="GO:0005886">
    <property type="term" value="C:plasma membrane"/>
    <property type="evidence" value="ECO:0007669"/>
    <property type="project" value="UniProtKB-SubCell"/>
</dbReference>
<name>A0AA41YMX3_9PROT</name>
<comment type="catalytic activity">
    <reaction evidence="9">
        <text>Zn(2+)(in) + ATP + H2O = Zn(2+)(out) + ADP + phosphate + H(+)</text>
        <dbReference type="Rhea" id="RHEA:20621"/>
        <dbReference type="ChEBI" id="CHEBI:15377"/>
        <dbReference type="ChEBI" id="CHEBI:15378"/>
        <dbReference type="ChEBI" id="CHEBI:29105"/>
        <dbReference type="ChEBI" id="CHEBI:30616"/>
        <dbReference type="ChEBI" id="CHEBI:43474"/>
        <dbReference type="ChEBI" id="CHEBI:456216"/>
        <dbReference type="EC" id="7.2.2.12"/>
    </reaction>
</comment>
<feature type="transmembrane region" description="Helical" evidence="10">
    <location>
        <begin position="31"/>
        <end position="49"/>
    </location>
</feature>
<dbReference type="Pfam" id="PF00702">
    <property type="entry name" value="Hydrolase"/>
    <property type="match status" value="1"/>
</dbReference>
<dbReference type="Gene3D" id="3.40.50.1000">
    <property type="entry name" value="HAD superfamily/HAD-like"/>
    <property type="match status" value="1"/>
</dbReference>
<evidence type="ECO:0000259" key="11">
    <source>
        <dbReference type="Pfam" id="PF00122"/>
    </source>
</evidence>
<evidence type="ECO:0000259" key="12">
    <source>
        <dbReference type="Pfam" id="PF01814"/>
    </source>
</evidence>
<comment type="caution">
    <text evidence="13">The sequence shown here is derived from an EMBL/GenBank/DDBJ whole genome shotgun (WGS) entry which is preliminary data.</text>
</comment>
<dbReference type="NCBIfam" id="TIGR01494">
    <property type="entry name" value="ATPase_P-type"/>
    <property type="match status" value="2"/>
</dbReference>
<evidence type="ECO:0000256" key="7">
    <source>
        <dbReference type="ARBA" id="ARBA00023136"/>
    </source>
</evidence>
<feature type="transmembrane region" description="Helical" evidence="10">
    <location>
        <begin position="560"/>
        <end position="579"/>
    </location>
</feature>
<sequence>MPQRRWILLFVLACMAGGAAATLSSPGMARILWIAAAVPVAALVARDTLRTLRGGALGVDIVALVAIAGALALGENFTAALIALMVAGGNALEEFAEARARRELTALVSRTPRIAHRQDGAGIADIPVADIRPGDLLLVKPGETLPVDGTVQDAAAVLDESALTGEPLPVTRAPGDPARSGVVNAGSPFVLRATATADASTYAAIVRLVQAAEGERPPMVRLADRWALWFLPFTLVAAGAAWALSGSAERALAVLVVATPCPLILAAPVALVCGVSRAARQGVIVKGGGALERLARARTALFDKTGTLTTGAPRIAGVEPLPGFETDEVLQLAASLEQMSQHVVAVAIVAAARSAGLALSLPADAAEIPGGGLSGTVDGRRVTVGSAGLLEAVGLTLPATGAAARLAAAAASASWVAVDGTVAGVLLLADRIRPEAPRAIRDLRAAGITRLVMVTGDRAESAEAVGIALGLDAVHADLAPSDKIDVVKAERATGVTLMIGDGINDAPALAAADVGVAMGARGAAAAAEAADVVLLVDRIDRVAAAVAAARRARFIALQSIAVGMGLSALAMAVAAFGYLPPVYGALLQEAIDVAVILNALRVLRGGGRPAALPASAGVPRVLEDHVRLRDLVERMRRTADRLHAPDDMRTAELQQISDELRTLLLPHQLAEERRTFPELARRLGGRDPLGAMTRMHDEISHLSARFGALVDGMDPEAASAAEAREARRLLYVLDAVIALHLAAEEELLAEVEELPVR</sequence>
<dbReference type="Pfam" id="PF01814">
    <property type="entry name" value="Hemerythrin"/>
    <property type="match status" value="1"/>
</dbReference>
<dbReference type="InterPro" id="IPR027256">
    <property type="entry name" value="P-typ_ATPase_IB"/>
</dbReference>
<evidence type="ECO:0000313" key="13">
    <source>
        <dbReference type="EMBL" id="MCW3476454.1"/>
    </source>
</evidence>
<dbReference type="SFLD" id="SFLDG00002">
    <property type="entry name" value="C1.7:_P-type_atpase_like"/>
    <property type="match status" value="1"/>
</dbReference>
<dbReference type="InterPro" id="IPR051014">
    <property type="entry name" value="Cation_Transport_ATPase_IB"/>
</dbReference>